<evidence type="ECO:0000313" key="2">
    <source>
        <dbReference type="EMBL" id="KAF9789619.1"/>
    </source>
</evidence>
<organism evidence="2 3">
    <name type="scientific">Thelephora terrestris</name>
    <dbReference type="NCBI Taxonomy" id="56493"/>
    <lineage>
        <taxon>Eukaryota</taxon>
        <taxon>Fungi</taxon>
        <taxon>Dikarya</taxon>
        <taxon>Basidiomycota</taxon>
        <taxon>Agaricomycotina</taxon>
        <taxon>Agaricomycetes</taxon>
        <taxon>Thelephorales</taxon>
        <taxon>Thelephoraceae</taxon>
        <taxon>Thelephora</taxon>
    </lineage>
</organism>
<gene>
    <name evidence="2" type="ORF">BJ322DRAFT_1018228</name>
</gene>
<evidence type="ECO:0000256" key="1">
    <source>
        <dbReference type="SAM" id="MobiDB-lite"/>
    </source>
</evidence>
<accession>A0A9P6HLF1</accession>
<name>A0A9P6HLF1_9AGAM</name>
<dbReference type="AlphaFoldDB" id="A0A9P6HLF1"/>
<comment type="caution">
    <text evidence="2">The sequence shown here is derived from an EMBL/GenBank/DDBJ whole genome shotgun (WGS) entry which is preliminary data.</text>
</comment>
<keyword evidence="3" id="KW-1185">Reference proteome</keyword>
<feature type="region of interest" description="Disordered" evidence="1">
    <location>
        <begin position="427"/>
        <end position="456"/>
    </location>
</feature>
<evidence type="ECO:0000313" key="3">
    <source>
        <dbReference type="Proteomes" id="UP000736335"/>
    </source>
</evidence>
<reference evidence="2" key="2">
    <citation type="submission" date="2020-11" db="EMBL/GenBank/DDBJ databases">
        <authorList>
            <consortium name="DOE Joint Genome Institute"/>
            <person name="Kuo A."/>
            <person name="Miyauchi S."/>
            <person name="Kiss E."/>
            <person name="Drula E."/>
            <person name="Kohler A."/>
            <person name="Sanchez-Garcia M."/>
            <person name="Andreopoulos B."/>
            <person name="Barry K.W."/>
            <person name="Bonito G."/>
            <person name="Buee M."/>
            <person name="Carver A."/>
            <person name="Chen C."/>
            <person name="Cichocki N."/>
            <person name="Clum A."/>
            <person name="Culley D."/>
            <person name="Crous P.W."/>
            <person name="Fauchery L."/>
            <person name="Girlanda M."/>
            <person name="Hayes R."/>
            <person name="Keri Z."/>
            <person name="Labutti K."/>
            <person name="Lipzen A."/>
            <person name="Lombard V."/>
            <person name="Magnuson J."/>
            <person name="Maillard F."/>
            <person name="Morin E."/>
            <person name="Murat C."/>
            <person name="Nolan M."/>
            <person name="Ohm R."/>
            <person name="Pangilinan J."/>
            <person name="Pereira M."/>
            <person name="Perotto S."/>
            <person name="Peter M."/>
            <person name="Riley R."/>
            <person name="Sitrit Y."/>
            <person name="Stielow B."/>
            <person name="Szollosi G."/>
            <person name="Zifcakova L."/>
            <person name="Stursova M."/>
            <person name="Spatafora J.W."/>
            <person name="Tedersoo L."/>
            <person name="Vaario L.-M."/>
            <person name="Yamada A."/>
            <person name="Yan M."/>
            <person name="Wang P."/>
            <person name="Xu J."/>
            <person name="Bruns T."/>
            <person name="Baldrian P."/>
            <person name="Vilgalys R."/>
            <person name="Henrissat B."/>
            <person name="Grigoriev I.V."/>
            <person name="Hibbett D."/>
            <person name="Nagy L.G."/>
            <person name="Martin F.M."/>
        </authorList>
    </citation>
    <scope>NUCLEOTIDE SEQUENCE</scope>
    <source>
        <strain evidence="2">UH-Tt-Lm1</strain>
    </source>
</reference>
<dbReference type="Proteomes" id="UP000736335">
    <property type="component" value="Unassembled WGS sequence"/>
</dbReference>
<dbReference type="EMBL" id="WIUZ02000003">
    <property type="protein sequence ID" value="KAF9789619.1"/>
    <property type="molecule type" value="Genomic_DNA"/>
</dbReference>
<reference evidence="2" key="1">
    <citation type="journal article" date="2020" name="Nat. Commun.">
        <title>Large-scale genome sequencing of mycorrhizal fungi provides insights into the early evolution of symbiotic traits.</title>
        <authorList>
            <person name="Miyauchi S."/>
            <person name="Kiss E."/>
            <person name="Kuo A."/>
            <person name="Drula E."/>
            <person name="Kohler A."/>
            <person name="Sanchez-Garcia M."/>
            <person name="Morin E."/>
            <person name="Andreopoulos B."/>
            <person name="Barry K.W."/>
            <person name="Bonito G."/>
            <person name="Buee M."/>
            <person name="Carver A."/>
            <person name="Chen C."/>
            <person name="Cichocki N."/>
            <person name="Clum A."/>
            <person name="Culley D."/>
            <person name="Crous P.W."/>
            <person name="Fauchery L."/>
            <person name="Girlanda M."/>
            <person name="Hayes R.D."/>
            <person name="Keri Z."/>
            <person name="LaButti K."/>
            <person name="Lipzen A."/>
            <person name="Lombard V."/>
            <person name="Magnuson J."/>
            <person name="Maillard F."/>
            <person name="Murat C."/>
            <person name="Nolan M."/>
            <person name="Ohm R.A."/>
            <person name="Pangilinan J."/>
            <person name="Pereira M.F."/>
            <person name="Perotto S."/>
            <person name="Peter M."/>
            <person name="Pfister S."/>
            <person name="Riley R."/>
            <person name="Sitrit Y."/>
            <person name="Stielow J.B."/>
            <person name="Szollosi G."/>
            <person name="Zifcakova L."/>
            <person name="Stursova M."/>
            <person name="Spatafora J.W."/>
            <person name="Tedersoo L."/>
            <person name="Vaario L.M."/>
            <person name="Yamada A."/>
            <person name="Yan M."/>
            <person name="Wang P."/>
            <person name="Xu J."/>
            <person name="Bruns T."/>
            <person name="Baldrian P."/>
            <person name="Vilgalys R."/>
            <person name="Dunand C."/>
            <person name="Henrissat B."/>
            <person name="Grigoriev I.V."/>
            <person name="Hibbett D."/>
            <person name="Nagy L.G."/>
            <person name="Martin F.M."/>
        </authorList>
    </citation>
    <scope>NUCLEOTIDE SEQUENCE</scope>
    <source>
        <strain evidence="2">UH-Tt-Lm1</strain>
    </source>
</reference>
<sequence length="456" mass="50730">MCYIFDAIVPARQWKQGTVYMDDELWAEYGPPPWPDLTETKNNNTLKPYYPQKYQIFVNIKALAQMSTLELSHQFSNDIFEVFRTATLPAYVLLSQKKTLTGGKGVLTQWVYLHGGYFVKVPTQEPSGYSLSETSGFFHNLLSNVPITNLSHSLRVLWELVEKSSHTWAKCGKINGIFQKVPNMYLVGNNWGNSFKTHNELTIYPSGCLLADLGMGLPGNWALPGSSWGQYPLERVASLPRGESMLHYIWAFDGQCTPLAFKFQHTLGFVFVRGGELFRDIVLVSNQWLPTHTGFTLKLGPTSHPSLFVLELGPMSHSSLFVLMLGPTSCPSLDPLYLGSASSNGRKASSHLLTKPLQNPKKCTVHTLLNHTPHYSLANDGLVNIEHPSFQICSSGLSLANNLCQGHSTPTTTSALSRLRRVVRGHCKSGQNPKEKPNLNRTSFSLTSKGLSLQQD</sequence>
<feature type="compositionally biased region" description="Polar residues" evidence="1">
    <location>
        <begin position="439"/>
        <end position="456"/>
    </location>
</feature>
<protein>
    <submittedName>
        <fullName evidence="2">Uncharacterized protein</fullName>
    </submittedName>
</protein>
<proteinExistence type="predicted"/>